<dbReference type="PANTHER" id="PTHR24159:SF5">
    <property type="entry name" value="ANK_REP_REGION DOMAIN-CONTAINING PROTEIN"/>
    <property type="match status" value="1"/>
</dbReference>
<sequence length="416" mass="50244">MDRLYNKLFKYSATFLETSFSLMQLQLIIGFDKFKKEIEILSILEIKLVKFIDCPQEKNNRKLEKLKEFFNGNLIQQNYYTYEGLLRLLNQLSLNRPILKVYFDKVFLILEMLIKEFSLQQIFETETIFSFFRDNKIVLRFLLENHIIEYQLLHQHLLFQDGSWLYYFFPEIKQNILTYFENKKCREDIKKYEDNLEDFMRIRSNIIQEDLVIRYIQDDNLNKFIEHVSFTDMPLNKSISKPIFDHPYFHKRNYNEITLIEYSMIFGAIKIFKYLMMNKVNITTVSLHYAILGNNTEIIQIIEDQGSFSFDISCLNIAIQCHHHKLIDYIISKMEAQNVEINDEDLLLSFIKNSSYYHLNQFFLESNQEYFLHFTKTAKELSRCIDSFSMLSFFSYLFSQSEYDINEEDEIFICFI</sequence>
<organism evidence="3 4">
    <name type="scientific">Tritrichomonas foetus</name>
    <dbReference type="NCBI Taxonomy" id="1144522"/>
    <lineage>
        <taxon>Eukaryota</taxon>
        <taxon>Metamonada</taxon>
        <taxon>Parabasalia</taxon>
        <taxon>Tritrichomonadida</taxon>
        <taxon>Tritrichomonadidae</taxon>
        <taxon>Tritrichomonas</taxon>
    </lineage>
</organism>
<dbReference type="RefSeq" id="XP_068348028.1">
    <property type="nucleotide sequence ID" value="XM_068495689.1"/>
</dbReference>
<accession>A0A1J4JB58</accession>
<gene>
    <name evidence="3" type="ORF">TRFO_10832</name>
</gene>
<keyword evidence="4" id="KW-1185">Reference proteome</keyword>
<dbReference type="Gene3D" id="1.25.40.20">
    <property type="entry name" value="Ankyrin repeat-containing domain"/>
    <property type="match status" value="1"/>
</dbReference>
<name>A0A1J4JB58_9EUKA</name>
<dbReference type="SUPFAM" id="SSF48403">
    <property type="entry name" value="Ankyrin repeat"/>
    <property type="match status" value="1"/>
</dbReference>
<comment type="caution">
    <text evidence="3">The sequence shown here is derived from an EMBL/GenBank/DDBJ whole genome shotgun (WGS) entry which is preliminary data.</text>
</comment>
<protein>
    <recommendedName>
        <fullName evidence="2">DUF3447 domain-containing protein</fullName>
    </recommendedName>
</protein>
<dbReference type="GeneID" id="94830393"/>
<feature type="domain" description="DUF3447" evidence="2">
    <location>
        <begin position="280"/>
        <end position="363"/>
    </location>
</feature>
<reference evidence="3" key="1">
    <citation type="submission" date="2016-10" db="EMBL/GenBank/DDBJ databases">
        <authorList>
            <person name="Benchimol M."/>
            <person name="Almeida L.G."/>
            <person name="Vasconcelos A.T."/>
            <person name="Perreira-Neves A."/>
            <person name="Rosa I.A."/>
            <person name="Tasca T."/>
            <person name="Bogo M.R."/>
            <person name="de Souza W."/>
        </authorList>
    </citation>
    <scope>NUCLEOTIDE SEQUENCE [LARGE SCALE GENOMIC DNA]</scope>
    <source>
        <strain evidence="3">K</strain>
    </source>
</reference>
<dbReference type="PANTHER" id="PTHR24159">
    <property type="match status" value="1"/>
</dbReference>
<dbReference type="EMBL" id="MLAK01001282">
    <property type="protein sequence ID" value="OHS94891.1"/>
    <property type="molecule type" value="Genomic_DNA"/>
</dbReference>
<dbReference type="Proteomes" id="UP000179807">
    <property type="component" value="Unassembled WGS sequence"/>
</dbReference>
<dbReference type="InterPro" id="IPR036770">
    <property type="entry name" value="Ankyrin_rpt-contain_sf"/>
</dbReference>
<dbReference type="InterPro" id="IPR020683">
    <property type="entry name" value="DUF3447"/>
</dbReference>
<evidence type="ECO:0000313" key="4">
    <source>
        <dbReference type="Proteomes" id="UP000179807"/>
    </source>
</evidence>
<proteinExistence type="predicted"/>
<evidence type="ECO:0000256" key="1">
    <source>
        <dbReference type="SAM" id="Coils"/>
    </source>
</evidence>
<dbReference type="Pfam" id="PF11929">
    <property type="entry name" value="DUF3447"/>
    <property type="match status" value="1"/>
</dbReference>
<evidence type="ECO:0000313" key="3">
    <source>
        <dbReference type="EMBL" id="OHS94891.1"/>
    </source>
</evidence>
<feature type="coiled-coil region" evidence="1">
    <location>
        <begin position="182"/>
        <end position="209"/>
    </location>
</feature>
<evidence type="ECO:0000259" key="2">
    <source>
        <dbReference type="Pfam" id="PF11929"/>
    </source>
</evidence>
<dbReference type="AlphaFoldDB" id="A0A1J4JB58"/>
<dbReference type="VEuPathDB" id="TrichDB:TRFO_10832"/>
<keyword evidence="1" id="KW-0175">Coiled coil</keyword>